<evidence type="ECO:0000259" key="1">
    <source>
        <dbReference type="Pfam" id="PF12937"/>
    </source>
</evidence>
<dbReference type="InterPro" id="IPR036047">
    <property type="entry name" value="F-box-like_dom_sf"/>
</dbReference>
<dbReference type="Gene3D" id="1.20.1280.50">
    <property type="match status" value="1"/>
</dbReference>
<organism evidence="2 3">
    <name type="scientific">Mycena venus</name>
    <dbReference type="NCBI Taxonomy" id="2733690"/>
    <lineage>
        <taxon>Eukaryota</taxon>
        <taxon>Fungi</taxon>
        <taxon>Dikarya</taxon>
        <taxon>Basidiomycota</taxon>
        <taxon>Agaricomycotina</taxon>
        <taxon>Agaricomycetes</taxon>
        <taxon>Agaricomycetidae</taxon>
        <taxon>Agaricales</taxon>
        <taxon>Marasmiineae</taxon>
        <taxon>Mycenaceae</taxon>
        <taxon>Mycena</taxon>
    </lineage>
</organism>
<evidence type="ECO:0000313" key="2">
    <source>
        <dbReference type="EMBL" id="KAF7365034.1"/>
    </source>
</evidence>
<sequence>MYSTSHSISFEENHRFTWTTTVPGRPVFLEQAAGIIGSSRTQIKPFLEKSKSKITHLESQIASLIQECGRERAVAIALRSLLAPIRTLPVELLVEIFLLTIRNGPEDPKSLHFRDAFRLAHVCSTWRQVANGTPQLWTGPIEVAASRANWSDDDIDGMEAWLVRSAPLSLPISLIGFQENDDMPRIVDTLLEVSPRWRSCLLSGSFPTSLLTRLAEHALESLEELDVQYTVGLKLDPSSNFSATPRLQRLKLNAIPDIRMPWAQLTELTLANNYIFDRDISLLTLADCPHLRTASLTIFGWELPRAAVLTKAINLVHLRILVLNFTSIAAGSTSHFFPFFDCLSAPALKELRLSFGSKFTWNETRFTAFQLQSPNITLFEVTNSPLTSANLTAALLHAPTLTHLKLTACLNCIDNSFLRALSYDNSVEPHVPRLHDLSLLMISANGWSEKTLMHMITSRCAVDAEMVSRVARWTRIELQNIKGLPFKFSQRFKDAMRELEHNGVIVLAG</sequence>
<dbReference type="PANTHER" id="PTHR38926">
    <property type="entry name" value="F-BOX DOMAIN CONTAINING PROTEIN, EXPRESSED"/>
    <property type="match status" value="1"/>
</dbReference>
<dbReference type="OrthoDB" id="3266451at2759"/>
<proteinExistence type="predicted"/>
<feature type="domain" description="F-box" evidence="1">
    <location>
        <begin position="86"/>
        <end position="138"/>
    </location>
</feature>
<dbReference type="InterPro" id="IPR032675">
    <property type="entry name" value="LRR_dom_sf"/>
</dbReference>
<accession>A0A8H7D7F0</accession>
<dbReference type="InterPro" id="IPR001810">
    <property type="entry name" value="F-box_dom"/>
</dbReference>
<dbReference type="EMBL" id="JACAZI010000003">
    <property type="protein sequence ID" value="KAF7365034.1"/>
    <property type="molecule type" value="Genomic_DNA"/>
</dbReference>
<dbReference type="AlphaFoldDB" id="A0A8H7D7F0"/>
<evidence type="ECO:0000313" key="3">
    <source>
        <dbReference type="Proteomes" id="UP000620124"/>
    </source>
</evidence>
<dbReference type="SUPFAM" id="SSF52047">
    <property type="entry name" value="RNI-like"/>
    <property type="match status" value="1"/>
</dbReference>
<comment type="caution">
    <text evidence="2">The sequence shown here is derived from an EMBL/GenBank/DDBJ whole genome shotgun (WGS) entry which is preliminary data.</text>
</comment>
<dbReference type="PANTHER" id="PTHR38926:SF5">
    <property type="entry name" value="F-BOX AND LEUCINE-RICH REPEAT PROTEIN 6"/>
    <property type="match status" value="1"/>
</dbReference>
<gene>
    <name evidence="2" type="ORF">MVEN_00374500</name>
</gene>
<reference evidence="2" key="1">
    <citation type="submission" date="2020-05" db="EMBL/GenBank/DDBJ databases">
        <title>Mycena genomes resolve the evolution of fungal bioluminescence.</title>
        <authorList>
            <person name="Tsai I.J."/>
        </authorList>
    </citation>
    <scope>NUCLEOTIDE SEQUENCE</scope>
    <source>
        <strain evidence="2">CCC161011</strain>
    </source>
</reference>
<protein>
    <submittedName>
        <fullName evidence="2">F-box domain-containing protein</fullName>
    </submittedName>
</protein>
<keyword evidence="3" id="KW-1185">Reference proteome</keyword>
<name>A0A8H7D7F0_9AGAR</name>
<dbReference type="SUPFAM" id="SSF81383">
    <property type="entry name" value="F-box domain"/>
    <property type="match status" value="1"/>
</dbReference>
<dbReference type="Pfam" id="PF12937">
    <property type="entry name" value="F-box-like"/>
    <property type="match status" value="1"/>
</dbReference>
<dbReference type="Gene3D" id="3.80.10.10">
    <property type="entry name" value="Ribonuclease Inhibitor"/>
    <property type="match status" value="1"/>
</dbReference>
<dbReference type="Proteomes" id="UP000620124">
    <property type="component" value="Unassembled WGS sequence"/>
</dbReference>